<evidence type="ECO:0000313" key="3">
    <source>
        <dbReference type="Proteomes" id="UP000287527"/>
    </source>
</evidence>
<organism evidence="2 3">
    <name type="scientific">Flavobacterium cerinum</name>
    <dbReference type="NCBI Taxonomy" id="2502784"/>
    <lineage>
        <taxon>Bacteria</taxon>
        <taxon>Pseudomonadati</taxon>
        <taxon>Bacteroidota</taxon>
        <taxon>Flavobacteriia</taxon>
        <taxon>Flavobacteriales</taxon>
        <taxon>Flavobacteriaceae</taxon>
        <taxon>Flavobacterium</taxon>
    </lineage>
</organism>
<dbReference type="OrthoDB" id="649238at2"/>
<feature type="chain" id="PRO_5018775132" description="Type IX secretion system membrane protein PorP/SprF" evidence="1">
    <location>
        <begin position="19"/>
        <end position="267"/>
    </location>
</feature>
<dbReference type="Proteomes" id="UP000287527">
    <property type="component" value="Unassembled WGS sequence"/>
</dbReference>
<protein>
    <recommendedName>
        <fullName evidence="4">Type IX secretion system membrane protein PorP/SprF</fullName>
    </recommendedName>
</protein>
<feature type="signal peptide" evidence="1">
    <location>
        <begin position="1"/>
        <end position="18"/>
    </location>
</feature>
<dbReference type="EMBL" id="SBII01000004">
    <property type="protein sequence ID" value="RWX00824.1"/>
    <property type="molecule type" value="Genomic_DNA"/>
</dbReference>
<accession>A0A3S3QDG9</accession>
<reference evidence="2 3" key="1">
    <citation type="submission" date="2019-01" db="EMBL/GenBank/DDBJ databases">
        <title>Flavobacterium sp. nov.,isolated from freshwater.</title>
        <authorList>
            <person name="Zhang R."/>
            <person name="Du Z.-J."/>
        </authorList>
    </citation>
    <scope>NUCLEOTIDE SEQUENCE [LARGE SCALE GENOMIC DNA]</scope>
    <source>
        <strain evidence="2 3">1E403</strain>
    </source>
</reference>
<evidence type="ECO:0008006" key="4">
    <source>
        <dbReference type="Google" id="ProtNLM"/>
    </source>
</evidence>
<evidence type="ECO:0000256" key="1">
    <source>
        <dbReference type="SAM" id="SignalP"/>
    </source>
</evidence>
<evidence type="ECO:0000313" key="2">
    <source>
        <dbReference type="EMBL" id="RWX00824.1"/>
    </source>
</evidence>
<keyword evidence="3" id="KW-1185">Reference proteome</keyword>
<sequence>MKRLSIILLLLAAVSSHAQELFVFTEPASNMPGNSLGARVMSSVMRESEGGGTNFHLMPEVRYGISSKLMVQAQAFISNRNSSLVGEGGAVYAQYKFLNNDEVKKHFRMAAYGRASYNNADIHQEEIETVGHNSGFEAGIIATQLLHKVALSSSISFEQALDNGSYAFPADHANNAMNYSFSAGKLMLPKKYTGYNQTNFNLMLEFLGQRLNENGRSYLDIAPSVQFIFFSRARLDIGYRHQIYSTMERSAPNGFVFRLEYNFYNVF</sequence>
<name>A0A3S3QDG9_9FLAO</name>
<proteinExistence type="predicted"/>
<keyword evidence="1" id="KW-0732">Signal</keyword>
<dbReference type="AlphaFoldDB" id="A0A3S3QDG9"/>
<gene>
    <name evidence="2" type="ORF">EPI11_07325</name>
</gene>
<dbReference type="RefSeq" id="WP_128389307.1">
    <property type="nucleotide sequence ID" value="NZ_SBII01000004.1"/>
</dbReference>
<comment type="caution">
    <text evidence="2">The sequence shown here is derived from an EMBL/GenBank/DDBJ whole genome shotgun (WGS) entry which is preliminary data.</text>
</comment>